<accession>A0A3B0XJ00</accession>
<dbReference type="PANTHER" id="PTHR43413:SF1">
    <property type="entry name" value="SIROHEME DECARBOXYLASE NIRL SUBUNIT"/>
    <property type="match status" value="1"/>
</dbReference>
<evidence type="ECO:0000256" key="1">
    <source>
        <dbReference type="ARBA" id="ARBA00023239"/>
    </source>
</evidence>
<feature type="domain" description="Siroheme decarboxylase NirL-like HTH" evidence="7">
    <location>
        <begin position="24"/>
        <end position="69"/>
    </location>
</feature>
<dbReference type="PANTHER" id="PTHR43413">
    <property type="entry name" value="TRANSCRIPTIONAL REGULATOR, ASNC FAMILY"/>
    <property type="match status" value="1"/>
</dbReference>
<evidence type="ECO:0000256" key="4">
    <source>
        <dbReference type="ARBA" id="ARBA00023471"/>
    </source>
</evidence>
<keyword evidence="1" id="KW-0456">Lyase</keyword>
<dbReference type="AlphaFoldDB" id="A0A3B0XJ00"/>
<dbReference type="EC" id="4.1.1.111" evidence="4"/>
<organism evidence="8">
    <name type="scientific">hydrothermal vent metagenome</name>
    <dbReference type="NCBI Taxonomy" id="652676"/>
    <lineage>
        <taxon>unclassified sequences</taxon>
        <taxon>metagenomes</taxon>
        <taxon>ecological metagenomes</taxon>
    </lineage>
</organism>
<evidence type="ECO:0000256" key="2">
    <source>
        <dbReference type="ARBA" id="ARBA00023444"/>
    </source>
</evidence>
<dbReference type="EMBL" id="UOFI01000125">
    <property type="protein sequence ID" value="VAW68318.1"/>
    <property type="molecule type" value="Genomic_DNA"/>
</dbReference>
<dbReference type="Pfam" id="PF22451">
    <property type="entry name" value="NirdL-like_HTH"/>
    <property type="match status" value="1"/>
</dbReference>
<dbReference type="Pfam" id="PF17805">
    <property type="entry name" value="AsnC_trans_reg2"/>
    <property type="match status" value="1"/>
</dbReference>
<comment type="catalytic activity">
    <reaction evidence="5">
        <text>siroheme + 2 H(+) = 12,18-didecarboxysiroheme + 2 CO2</text>
        <dbReference type="Rhea" id="RHEA:19093"/>
        <dbReference type="ChEBI" id="CHEBI:15378"/>
        <dbReference type="ChEBI" id="CHEBI:16526"/>
        <dbReference type="ChEBI" id="CHEBI:60052"/>
        <dbReference type="ChEBI" id="CHEBI:140497"/>
        <dbReference type="EC" id="4.1.1.111"/>
    </reaction>
</comment>
<dbReference type="InterPro" id="IPR053953">
    <property type="entry name" value="NirdL-like_HTH"/>
</dbReference>
<dbReference type="GO" id="GO:0016829">
    <property type="term" value="F:lyase activity"/>
    <property type="evidence" value="ECO:0007669"/>
    <property type="project" value="UniProtKB-KW"/>
</dbReference>
<name>A0A3B0XJ00_9ZZZZ</name>
<comment type="similarity">
    <text evidence="3">Belongs to the Ahb/Nir family.</text>
</comment>
<reference evidence="8" key="1">
    <citation type="submission" date="2018-06" db="EMBL/GenBank/DDBJ databases">
        <authorList>
            <person name="Zhirakovskaya E."/>
        </authorList>
    </citation>
    <scope>NUCLEOTIDE SEQUENCE</scope>
</reference>
<dbReference type="Gene3D" id="3.30.70.3460">
    <property type="match status" value="1"/>
</dbReference>
<feature type="domain" description="Siroheme decarboxylase AsnC-like ligand binding" evidence="6">
    <location>
        <begin position="79"/>
        <end position="167"/>
    </location>
</feature>
<gene>
    <name evidence="8" type="ORF">MNBD_GAMMA09-3406</name>
</gene>
<sequence>MQTQTDMKLDHQIDRCLQQAELQRQLVLLTQAGLPRVKRPYLMLAEQLGVTEQQVMDLFQSMLDSGKLRRIAAVPNHYKLGYVANGMSVWNVPDEKINQLGQRVGKLDFVSHCYQRPRHGKNWPYNLFAMVHAKTRQEAMQKVEKIALLLGENNHGYDVLFSRRILKKQGLRLIPKNAHKEKVYKGK</sequence>
<evidence type="ECO:0000259" key="7">
    <source>
        <dbReference type="Pfam" id="PF22451"/>
    </source>
</evidence>
<evidence type="ECO:0000256" key="3">
    <source>
        <dbReference type="ARBA" id="ARBA00023457"/>
    </source>
</evidence>
<protein>
    <recommendedName>
        <fullName evidence="4">siroheme decarboxylase</fullName>
        <ecNumber evidence="4">4.1.1.111</ecNumber>
    </recommendedName>
</protein>
<dbReference type="InterPro" id="IPR040523">
    <property type="entry name" value="AsnC_trans_reg2"/>
</dbReference>
<comment type="pathway">
    <text evidence="2">Porphyrin-containing compound metabolism.</text>
</comment>
<evidence type="ECO:0000256" key="5">
    <source>
        <dbReference type="ARBA" id="ARBA00048470"/>
    </source>
</evidence>
<proteinExistence type="inferred from homology"/>
<evidence type="ECO:0000313" key="8">
    <source>
        <dbReference type="EMBL" id="VAW68318.1"/>
    </source>
</evidence>
<evidence type="ECO:0000259" key="6">
    <source>
        <dbReference type="Pfam" id="PF17805"/>
    </source>
</evidence>
<dbReference type="InterPro" id="IPR050684">
    <property type="entry name" value="HTH-Siroheme_Decarb"/>
</dbReference>